<evidence type="ECO:0000256" key="1">
    <source>
        <dbReference type="SAM" id="Phobius"/>
    </source>
</evidence>
<reference evidence="2" key="1">
    <citation type="submission" date="2020-08" db="EMBL/GenBank/DDBJ databases">
        <title>Ramlibacter sp. GTP1 16S ribosomal RNA gene genome sequencing and assembly.</title>
        <authorList>
            <person name="Kang M."/>
        </authorList>
    </citation>
    <scope>NUCLEOTIDE SEQUENCE</scope>
    <source>
        <strain evidence="2">GTP1</strain>
    </source>
</reference>
<keyword evidence="1" id="KW-0812">Transmembrane</keyword>
<dbReference type="AlphaFoldDB" id="A0A923S526"/>
<comment type="caution">
    <text evidence="2">The sequence shown here is derived from an EMBL/GenBank/DDBJ whole genome shotgun (WGS) entry which is preliminary data.</text>
</comment>
<name>A0A923S526_9BURK</name>
<evidence type="ECO:0000313" key="2">
    <source>
        <dbReference type="EMBL" id="MBC5768081.1"/>
    </source>
</evidence>
<keyword evidence="1" id="KW-0472">Membrane</keyword>
<dbReference type="Proteomes" id="UP000596827">
    <property type="component" value="Unassembled WGS sequence"/>
</dbReference>
<evidence type="ECO:0000313" key="3">
    <source>
        <dbReference type="Proteomes" id="UP000596827"/>
    </source>
</evidence>
<feature type="transmembrane region" description="Helical" evidence="1">
    <location>
        <begin position="67"/>
        <end position="84"/>
    </location>
</feature>
<evidence type="ECO:0008006" key="4">
    <source>
        <dbReference type="Google" id="ProtNLM"/>
    </source>
</evidence>
<protein>
    <recommendedName>
        <fullName evidence="4">DUF3137 domain-containing protein</fullName>
    </recommendedName>
</protein>
<sequence length="281" mass="30560">MTGPVKWVVQVNSGAVRYANGTQPGDSSFQDSLKVLRDKRRALGLAKPVGVIAAMAVLAALALKWPLWIVGLMVVAGGAATWFAHEHDLARRTAVMQYELDRNVRDAYARLVTAAKAIAACNGLWQLVPATIGGGKERAGLSMHFSAPEFLVTNVDSFSIAWSGHTMHFFPDRVLVYEAANAHAISYRQLTAVCRTIQVAEENTPPDDAKVVGQKWRHANPDGTRDTNHPVNRELPLCEYGEIEFKATDGLHETLQCSRLGAAHEFAHALRTVASLVPDSA</sequence>
<feature type="transmembrane region" description="Helical" evidence="1">
    <location>
        <begin position="42"/>
        <end position="61"/>
    </location>
</feature>
<gene>
    <name evidence="2" type="ORF">H8R02_26695</name>
</gene>
<dbReference type="RefSeq" id="WP_187084565.1">
    <property type="nucleotide sequence ID" value="NZ_JACORU010000014.1"/>
</dbReference>
<dbReference type="EMBL" id="JACORU010000014">
    <property type="protein sequence ID" value="MBC5768081.1"/>
    <property type="molecule type" value="Genomic_DNA"/>
</dbReference>
<proteinExistence type="predicted"/>
<accession>A0A923S526</accession>
<keyword evidence="3" id="KW-1185">Reference proteome</keyword>
<keyword evidence="1" id="KW-1133">Transmembrane helix</keyword>
<organism evidence="2 3">
    <name type="scientific">Ramlibacter albus</name>
    <dbReference type="NCBI Taxonomy" id="2079448"/>
    <lineage>
        <taxon>Bacteria</taxon>
        <taxon>Pseudomonadati</taxon>
        <taxon>Pseudomonadota</taxon>
        <taxon>Betaproteobacteria</taxon>
        <taxon>Burkholderiales</taxon>
        <taxon>Comamonadaceae</taxon>
        <taxon>Ramlibacter</taxon>
    </lineage>
</organism>